<keyword evidence="7" id="KW-0862">Zinc</keyword>
<evidence type="ECO:0000256" key="4">
    <source>
        <dbReference type="ARBA" id="ARBA00022723"/>
    </source>
</evidence>
<evidence type="ECO:0000256" key="11">
    <source>
        <dbReference type="ARBA" id="ARBA00093666"/>
    </source>
</evidence>
<keyword evidence="8" id="KW-0482">Metalloprotease</keyword>
<dbReference type="SUPFAM" id="SSF55166">
    <property type="entry name" value="Hedgehog/DD-peptidase"/>
    <property type="match status" value="1"/>
</dbReference>
<keyword evidence="9" id="KW-0961">Cell wall biogenesis/degradation</keyword>
<evidence type="ECO:0000313" key="13">
    <source>
        <dbReference type="EMBL" id="API50554.1"/>
    </source>
</evidence>
<evidence type="ECO:0000256" key="3">
    <source>
        <dbReference type="ARBA" id="ARBA00022670"/>
    </source>
</evidence>
<keyword evidence="4" id="KW-0479">Metal-binding</keyword>
<dbReference type="CDD" id="cd14844">
    <property type="entry name" value="Zn-DD-carboxypeptidase_like"/>
    <property type="match status" value="1"/>
</dbReference>
<evidence type="ECO:0000256" key="2">
    <source>
        <dbReference type="ARBA" id="ARBA00004776"/>
    </source>
</evidence>
<dbReference type="GO" id="GO:0008237">
    <property type="term" value="F:metallopeptidase activity"/>
    <property type="evidence" value="ECO:0007669"/>
    <property type="project" value="UniProtKB-KW"/>
</dbReference>
<organism evidence="13 14">
    <name type="scientific">Rhizobium leguminosarum</name>
    <dbReference type="NCBI Taxonomy" id="384"/>
    <lineage>
        <taxon>Bacteria</taxon>
        <taxon>Pseudomonadati</taxon>
        <taxon>Pseudomonadota</taxon>
        <taxon>Alphaproteobacteria</taxon>
        <taxon>Hyphomicrobiales</taxon>
        <taxon>Rhizobiaceae</taxon>
        <taxon>Rhizobium/Agrobacterium group</taxon>
        <taxon>Rhizobium</taxon>
    </lineage>
</organism>
<evidence type="ECO:0000256" key="12">
    <source>
        <dbReference type="SAM" id="MobiDB-lite"/>
    </source>
</evidence>
<dbReference type="GO" id="GO:0071555">
    <property type="term" value="P:cell wall organization"/>
    <property type="evidence" value="ECO:0007669"/>
    <property type="project" value="UniProtKB-KW"/>
</dbReference>
<dbReference type="GO" id="GO:0046872">
    <property type="term" value="F:metal ion binding"/>
    <property type="evidence" value="ECO:0007669"/>
    <property type="project" value="UniProtKB-KW"/>
</dbReference>
<evidence type="ECO:0000256" key="5">
    <source>
        <dbReference type="ARBA" id="ARBA00022729"/>
    </source>
</evidence>
<dbReference type="Proteomes" id="UP000183050">
    <property type="component" value="Chromosome"/>
</dbReference>
<feature type="region of interest" description="Disordered" evidence="12">
    <location>
        <begin position="314"/>
        <end position="334"/>
    </location>
</feature>
<dbReference type="Pfam" id="PF05951">
    <property type="entry name" value="Peptidase_M15_2"/>
    <property type="match status" value="1"/>
</dbReference>
<keyword evidence="5" id="KW-0732">Signal</keyword>
<evidence type="ECO:0000256" key="9">
    <source>
        <dbReference type="ARBA" id="ARBA00023316"/>
    </source>
</evidence>
<reference evidence="13 14" key="1">
    <citation type="submission" date="2016-11" db="EMBL/GenBank/DDBJ databases">
        <title>Rhizobium leguminosarum bv. viciae strain Vaf12 isolated from Vavilovia formosa root nodules from Russia, Dagestan.</title>
        <authorList>
            <person name="Kimeklis A."/>
        </authorList>
    </citation>
    <scope>NUCLEOTIDE SEQUENCE [LARGE SCALE GENOMIC DNA]</scope>
    <source>
        <strain evidence="13 14">Vaf-108</strain>
    </source>
</reference>
<evidence type="ECO:0000313" key="14">
    <source>
        <dbReference type="Proteomes" id="UP000183050"/>
    </source>
</evidence>
<dbReference type="Gene3D" id="3.30.1380.10">
    <property type="match status" value="1"/>
</dbReference>
<dbReference type="PANTHER" id="PTHR37425">
    <property type="match status" value="1"/>
</dbReference>
<dbReference type="InterPro" id="IPR009045">
    <property type="entry name" value="Zn_M74/Hedgehog-like"/>
</dbReference>
<keyword evidence="6" id="KW-0378">Hydrolase</keyword>
<evidence type="ECO:0000256" key="1">
    <source>
        <dbReference type="ARBA" id="ARBA00001947"/>
    </source>
</evidence>
<keyword evidence="3" id="KW-0645">Protease</keyword>
<dbReference type="InterPro" id="IPR010275">
    <property type="entry name" value="MepK"/>
</dbReference>
<evidence type="ECO:0000256" key="6">
    <source>
        <dbReference type="ARBA" id="ARBA00022801"/>
    </source>
</evidence>
<accession>A0A1L3Z4F0</accession>
<sequence>MRRFPPPSSSVWCWTGLFVLKYPVQGLSGGALGGIATLLSRAKRFAAQTILPALFALPALVGSASFASAEDRALKLFFTHTGERATITYKRDGKFDPKGLAQINRFLRDWRRNEPTRMDPRLLDLVWEVYKRSGGKDYIHIVSAYRSPSTNNMLRSRSRSTGVAKKSQHMLGKAMDFYVPGVKLSTLRALAMQMQVGGVGYYPTSGSPFVHLDVGNVRAWPRMSRQELARIFPNGQTMHLPADGRPLPGYNQAVANHRKRVSTTSIQIASTAGEDEDAGPSITSRNDTTESKLVTALLPTPKSRALNALALQTGAVERDEKPSAPDLSSLSIPIPAMRPPALEQEADEDDKLETASIGPIAALPERETSALPAHARFHPLVAAQETFRRGADMIASLPMTASWEEANFFGSTSDAALMKWALHSPGEVMGLSAPRISPRTVHREANVATSGEDIIPVAAQFDANRLASSPEG</sequence>
<evidence type="ECO:0000256" key="8">
    <source>
        <dbReference type="ARBA" id="ARBA00023049"/>
    </source>
</evidence>
<gene>
    <name evidence="13" type="ORF">BMW22_01905</name>
</gene>
<dbReference type="RefSeq" id="WP_072637496.1">
    <property type="nucleotide sequence ID" value="NZ_CP018228.1"/>
</dbReference>
<dbReference type="AlphaFoldDB" id="A0A1L3Z4F0"/>
<dbReference type="GO" id="GO:0006508">
    <property type="term" value="P:proteolysis"/>
    <property type="evidence" value="ECO:0007669"/>
    <property type="project" value="UniProtKB-KW"/>
</dbReference>
<comment type="cofactor">
    <cofactor evidence="1">
        <name>Zn(2+)</name>
        <dbReference type="ChEBI" id="CHEBI:29105"/>
    </cofactor>
</comment>
<comment type="similarity">
    <text evidence="10">Belongs to the peptidase M15 family.</text>
</comment>
<dbReference type="PANTHER" id="PTHR37425:SF1">
    <property type="entry name" value="OUTER MEMBRANE PROTEIN"/>
    <property type="match status" value="1"/>
</dbReference>
<dbReference type="EMBL" id="CP018228">
    <property type="protein sequence ID" value="API50554.1"/>
    <property type="molecule type" value="Genomic_DNA"/>
</dbReference>
<name>A0A1L3Z4F0_RHILE</name>
<comment type="pathway">
    <text evidence="2">Cell wall biogenesis; cell wall polysaccharide biosynthesis.</text>
</comment>
<proteinExistence type="inferred from homology"/>
<evidence type="ECO:0000256" key="10">
    <source>
        <dbReference type="ARBA" id="ARBA00093448"/>
    </source>
</evidence>
<evidence type="ECO:0000256" key="7">
    <source>
        <dbReference type="ARBA" id="ARBA00022833"/>
    </source>
</evidence>
<protein>
    <recommendedName>
        <fullName evidence="11">Murein endopeptidase K</fullName>
    </recommendedName>
</protein>